<dbReference type="GO" id="GO:0016832">
    <property type="term" value="F:aldehyde-lyase activity"/>
    <property type="evidence" value="ECO:0007669"/>
    <property type="project" value="TreeGrafter"/>
</dbReference>
<dbReference type="PANTHER" id="PTHR22789">
    <property type="entry name" value="FUCULOSE PHOSPHATE ALDOLASE"/>
    <property type="match status" value="1"/>
</dbReference>
<dbReference type="PATRIC" id="fig|1397.4.peg.2488"/>
<dbReference type="AlphaFoldDB" id="A0A0J1IDC3"/>
<dbReference type="CDD" id="cd00398">
    <property type="entry name" value="Aldolase_II"/>
    <property type="match status" value="1"/>
</dbReference>
<dbReference type="InterPro" id="IPR036409">
    <property type="entry name" value="Aldolase_II/adducin_N_sf"/>
</dbReference>
<dbReference type="RefSeq" id="WP_047943795.1">
    <property type="nucleotide sequence ID" value="NZ_CP053989.1"/>
</dbReference>
<dbReference type="EMBL" id="LDPH01000023">
    <property type="protein sequence ID" value="KLV23898.1"/>
    <property type="molecule type" value="Genomic_DNA"/>
</dbReference>
<dbReference type="GeneID" id="56351116"/>
<protein>
    <recommendedName>
        <fullName evidence="12 13">L-ribulose-5-phosphate 4-epimerase</fullName>
        <ecNumber evidence="4 13">5.1.3.4</ecNumber>
    </recommendedName>
</protein>
<evidence type="ECO:0000313" key="15">
    <source>
        <dbReference type="EMBL" id="KLV23898.1"/>
    </source>
</evidence>
<evidence type="ECO:0000256" key="3">
    <source>
        <dbReference type="ARBA" id="ARBA00010037"/>
    </source>
</evidence>
<evidence type="ECO:0000256" key="13">
    <source>
        <dbReference type="NCBIfam" id="TIGR00760"/>
    </source>
</evidence>
<dbReference type="Gene3D" id="3.40.225.10">
    <property type="entry name" value="Class II aldolase/adducin N-terminal domain"/>
    <property type="match status" value="1"/>
</dbReference>
<keyword evidence="16" id="KW-1185">Reference proteome</keyword>
<comment type="catalytic activity">
    <reaction evidence="1">
        <text>L-ribulose 5-phosphate = D-xylulose 5-phosphate</text>
        <dbReference type="Rhea" id="RHEA:22368"/>
        <dbReference type="ChEBI" id="CHEBI:57737"/>
        <dbReference type="ChEBI" id="CHEBI:58226"/>
        <dbReference type="EC" id="5.1.3.4"/>
    </reaction>
</comment>
<dbReference type="GO" id="GO:0005829">
    <property type="term" value="C:cytosol"/>
    <property type="evidence" value="ECO:0007669"/>
    <property type="project" value="TreeGrafter"/>
</dbReference>
<keyword evidence="9" id="KW-0119">Carbohydrate metabolism</keyword>
<dbReference type="InterPro" id="IPR001303">
    <property type="entry name" value="Aldolase_II/adducin_N"/>
</dbReference>
<evidence type="ECO:0000256" key="1">
    <source>
        <dbReference type="ARBA" id="ARBA00001726"/>
    </source>
</evidence>
<comment type="caution">
    <text evidence="15">The sequence shown here is derived from an EMBL/GenBank/DDBJ whole genome shotgun (WGS) entry which is preliminary data.</text>
</comment>
<comment type="function">
    <text evidence="10">Involved in the degradation of L-arabinose. Catalyzes the interconversion of L-ribulose 5-phosphate (LRu5P) and D-xylulose 5-phosphate (D-Xu5P) via a retroaldol/aldol mechanism (carbon-carbon bond cleavage analogous to a class II aldolase reaction).</text>
</comment>
<dbReference type="Proteomes" id="UP000036045">
    <property type="component" value="Unassembled WGS sequence"/>
</dbReference>
<name>A0A0J1IDC3_NIACI</name>
<evidence type="ECO:0000256" key="11">
    <source>
        <dbReference type="ARBA" id="ARBA00060520"/>
    </source>
</evidence>
<evidence type="ECO:0000256" key="5">
    <source>
        <dbReference type="ARBA" id="ARBA00022723"/>
    </source>
</evidence>
<dbReference type="OrthoDB" id="9786287at2"/>
<feature type="domain" description="Class II aldolase/adducin N-terminal" evidence="14">
    <location>
        <begin position="7"/>
        <end position="197"/>
    </location>
</feature>
<sequence>MLEKLKEQVLEANLGLPQHHLVTFTWGNVSGIDRDSGLVVIKPSGVEYERLKVGDLVVVDLEGKVVEGHLKPSSDTSTHIVLYKNFKDIGGIVHTHSPWATIWSQATKELPALGTTQADTFYGSVPCTRSLTEEEIKGDYERETGNVIVETFYKNGINPNEIPSVLVSSHGPFAWGKNAKDALHHAVILEEVCKMAYHTLNLNPAIPSMDQHLLDKHYLRKHGAYAYYGQN</sequence>
<evidence type="ECO:0000256" key="8">
    <source>
        <dbReference type="ARBA" id="ARBA00023235"/>
    </source>
</evidence>
<dbReference type="GO" id="GO:0008742">
    <property type="term" value="F:L-ribulose-phosphate 4-epimerase activity"/>
    <property type="evidence" value="ECO:0007669"/>
    <property type="project" value="UniProtKB-UniRule"/>
</dbReference>
<evidence type="ECO:0000256" key="12">
    <source>
        <dbReference type="ARBA" id="ARBA00074961"/>
    </source>
</evidence>
<evidence type="ECO:0000256" key="6">
    <source>
        <dbReference type="ARBA" id="ARBA00022833"/>
    </source>
</evidence>
<comment type="cofactor">
    <cofactor evidence="2">
        <name>Zn(2+)</name>
        <dbReference type="ChEBI" id="CHEBI:29105"/>
    </cofactor>
</comment>
<evidence type="ECO:0000256" key="9">
    <source>
        <dbReference type="ARBA" id="ARBA00023277"/>
    </source>
</evidence>
<comment type="pathway">
    <text evidence="11">Carbohydrate degradation; L-arabinose degradation via L-ribulose; D-xylulose 5-phosphate from L-arabinose (bacterial route): step 3/3.</text>
</comment>
<dbReference type="SMART" id="SM01007">
    <property type="entry name" value="Aldolase_II"/>
    <property type="match status" value="1"/>
</dbReference>
<keyword evidence="6" id="KW-0862">Zinc</keyword>
<reference evidence="15 16" key="1">
    <citation type="submission" date="2015-05" db="EMBL/GenBank/DDBJ databases">
        <title>Whole genome sequence and identification of bacterial endophytes from Costus igneus.</title>
        <authorList>
            <person name="Lee Y.P."/>
            <person name="Gan H.M."/>
            <person name="Eng W."/>
            <person name="Wheatley M.S."/>
            <person name="Caraballo A."/>
            <person name="Polter S."/>
            <person name="Savka M.A."/>
            <person name="Hudson A.O."/>
        </authorList>
    </citation>
    <scope>NUCLEOTIDE SEQUENCE [LARGE SCALE GENOMIC DNA]</scope>
    <source>
        <strain evidence="15 16">RIT379</strain>
    </source>
</reference>
<organism evidence="15 16">
    <name type="scientific">Niallia circulans</name>
    <name type="common">Bacillus circulans</name>
    <dbReference type="NCBI Taxonomy" id="1397"/>
    <lineage>
        <taxon>Bacteria</taxon>
        <taxon>Bacillati</taxon>
        <taxon>Bacillota</taxon>
        <taxon>Bacilli</taxon>
        <taxon>Bacillales</taxon>
        <taxon>Bacillaceae</taxon>
        <taxon>Niallia</taxon>
    </lineage>
</organism>
<keyword evidence="5" id="KW-0479">Metal-binding</keyword>
<evidence type="ECO:0000256" key="2">
    <source>
        <dbReference type="ARBA" id="ARBA00001947"/>
    </source>
</evidence>
<evidence type="ECO:0000256" key="7">
    <source>
        <dbReference type="ARBA" id="ARBA00022935"/>
    </source>
</evidence>
<evidence type="ECO:0000256" key="4">
    <source>
        <dbReference type="ARBA" id="ARBA00013186"/>
    </source>
</evidence>
<evidence type="ECO:0000313" key="16">
    <source>
        <dbReference type="Proteomes" id="UP000036045"/>
    </source>
</evidence>
<gene>
    <name evidence="15" type="primary">araD</name>
    <name evidence="15" type="ORF">ABW02_18855</name>
</gene>
<evidence type="ECO:0000259" key="14">
    <source>
        <dbReference type="SMART" id="SM01007"/>
    </source>
</evidence>
<dbReference type="PANTHER" id="PTHR22789:SF8">
    <property type="entry name" value="L-RIBULOSE-5-PHOSPHATE 4-EPIMERASE SGBE"/>
    <property type="match status" value="1"/>
</dbReference>
<dbReference type="GO" id="GO:0019572">
    <property type="term" value="P:L-arabinose catabolic process"/>
    <property type="evidence" value="ECO:0007669"/>
    <property type="project" value="InterPro"/>
</dbReference>
<dbReference type="EC" id="5.1.3.4" evidence="4 13"/>
<dbReference type="Pfam" id="PF00596">
    <property type="entry name" value="Aldolase_II"/>
    <property type="match status" value="1"/>
</dbReference>
<accession>A0A0J1IDC3</accession>
<dbReference type="GO" id="GO:0008270">
    <property type="term" value="F:zinc ion binding"/>
    <property type="evidence" value="ECO:0007669"/>
    <property type="project" value="InterPro"/>
</dbReference>
<dbReference type="FunFam" id="3.40.225.10:FF:000001">
    <property type="entry name" value="L-ribulose-5-phosphate 4-epimerase UlaF"/>
    <property type="match status" value="1"/>
</dbReference>
<evidence type="ECO:0000256" key="10">
    <source>
        <dbReference type="ARBA" id="ARBA00053542"/>
    </source>
</evidence>
<keyword evidence="8 15" id="KW-0413">Isomerase</keyword>
<comment type="similarity">
    <text evidence="3">Belongs to the aldolase class II family. AraD/FucA subfamily.</text>
</comment>
<dbReference type="SUPFAM" id="SSF53639">
    <property type="entry name" value="AraD/HMP-PK domain-like"/>
    <property type="match status" value="1"/>
</dbReference>
<dbReference type="NCBIfam" id="NF006047">
    <property type="entry name" value="PRK08193.1"/>
    <property type="match status" value="1"/>
</dbReference>
<dbReference type="NCBIfam" id="NF009003">
    <property type="entry name" value="PRK12348.1"/>
    <property type="match status" value="1"/>
</dbReference>
<dbReference type="NCBIfam" id="TIGR00760">
    <property type="entry name" value="araD"/>
    <property type="match status" value="1"/>
</dbReference>
<proteinExistence type="inferred from homology"/>
<dbReference type="InterPro" id="IPR050197">
    <property type="entry name" value="Aldolase_class_II_sugar_metab"/>
</dbReference>
<keyword evidence="7" id="KW-0054">Arabinose catabolism</keyword>
<dbReference type="InterPro" id="IPR004661">
    <property type="entry name" value="AraD"/>
</dbReference>